<evidence type="ECO:0000259" key="3">
    <source>
        <dbReference type="Pfam" id="PF00561"/>
    </source>
</evidence>
<dbReference type="Pfam" id="PF00561">
    <property type="entry name" value="Abhydrolase_1"/>
    <property type="match status" value="1"/>
</dbReference>
<keyword evidence="2" id="KW-0486">Methionine biosynthesis</keyword>
<name>A0ABV3ZGB8_9BACT</name>
<reference evidence="4 5" key="1">
    <citation type="submission" date="2023-07" db="EMBL/GenBank/DDBJ databases">
        <authorList>
            <person name="Lian W.-H."/>
        </authorList>
    </citation>
    <scope>NUCLEOTIDE SEQUENCE [LARGE SCALE GENOMIC DNA]</scope>
    <source>
        <strain evidence="4 5">SYSU DXS3180</strain>
    </source>
</reference>
<feature type="active site" evidence="2">
    <location>
        <position position="295"/>
    </location>
</feature>
<comment type="pathway">
    <text evidence="2">Amino-acid biosynthesis; L-methionine biosynthesis via de novo pathway; O-acetyl-L-homoserine from L-homoserine: step 1/1.</text>
</comment>
<dbReference type="PIRSF" id="PIRSF000443">
    <property type="entry name" value="Homoser_Ac_trans"/>
    <property type="match status" value="1"/>
</dbReference>
<evidence type="ECO:0000313" key="4">
    <source>
        <dbReference type="EMBL" id="MEX6688545.1"/>
    </source>
</evidence>
<protein>
    <recommendedName>
        <fullName evidence="2">Homoserine O-acetyltransferase</fullName>
        <shortName evidence="2">HAT</shortName>
        <ecNumber evidence="2">2.3.1.31</ecNumber>
    </recommendedName>
    <alternativeName>
        <fullName evidence="2">Homoserine transacetylase</fullName>
        <shortName evidence="2">HTA</shortName>
    </alternativeName>
</protein>
<dbReference type="Gene3D" id="3.40.50.1820">
    <property type="entry name" value="alpha/beta hydrolase"/>
    <property type="match status" value="1"/>
</dbReference>
<feature type="active site" evidence="2">
    <location>
        <position position="324"/>
    </location>
</feature>
<dbReference type="InterPro" id="IPR008220">
    <property type="entry name" value="HAT_MetX-like"/>
</dbReference>
<feature type="domain" description="AB hydrolase-1" evidence="3">
    <location>
        <begin position="40"/>
        <end position="329"/>
    </location>
</feature>
<keyword evidence="2 4" id="KW-0012">Acyltransferase</keyword>
<gene>
    <name evidence="4" type="primary">metX</name>
    <name evidence="2" type="synonym">metXA</name>
    <name evidence="4" type="ORF">QTN47_13615</name>
</gene>
<feature type="binding site" evidence="2">
    <location>
        <position position="325"/>
    </location>
    <ligand>
        <name>substrate</name>
    </ligand>
</feature>
<comment type="similarity">
    <text evidence="2">Belongs to the AB hydrolase superfamily. MetX family.</text>
</comment>
<accession>A0ABV3ZGB8</accession>
<dbReference type="GO" id="GO:0004414">
    <property type="term" value="F:homoserine O-acetyltransferase activity"/>
    <property type="evidence" value="ECO:0007669"/>
    <property type="project" value="UniProtKB-EC"/>
</dbReference>
<dbReference type="SUPFAM" id="SSF53474">
    <property type="entry name" value="alpha/beta-Hydrolases"/>
    <property type="match status" value="1"/>
</dbReference>
<dbReference type="PANTHER" id="PTHR32268">
    <property type="entry name" value="HOMOSERINE O-ACETYLTRANSFERASE"/>
    <property type="match status" value="1"/>
</dbReference>
<keyword evidence="1 2" id="KW-0808">Transferase</keyword>
<dbReference type="RefSeq" id="WP_369329954.1">
    <property type="nucleotide sequence ID" value="NZ_JAULBC010000004.1"/>
</dbReference>
<organism evidence="4 5">
    <name type="scientific">Danxiaibacter flavus</name>
    <dbReference type="NCBI Taxonomy" id="3049108"/>
    <lineage>
        <taxon>Bacteria</taxon>
        <taxon>Pseudomonadati</taxon>
        <taxon>Bacteroidota</taxon>
        <taxon>Chitinophagia</taxon>
        <taxon>Chitinophagales</taxon>
        <taxon>Chitinophagaceae</taxon>
        <taxon>Danxiaibacter</taxon>
    </lineage>
</organism>
<evidence type="ECO:0000313" key="5">
    <source>
        <dbReference type="Proteomes" id="UP001560573"/>
    </source>
</evidence>
<feature type="binding site" evidence="2">
    <location>
        <position position="201"/>
    </location>
    <ligand>
        <name>substrate</name>
    </ligand>
</feature>
<dbReference type="EC" id="2.3.1.31" evidence="2"/>
<dbReference type="InterPro" id="IPR000073">
    <property type="entry name" value="AB_hydrolase_1"/>
</dbReference>
<feature type="active site" description="Nucleophile" evidence="2">
    <location>
        <position position="135"/>
    </location>
</feature>
<dbReference type="InterPro" id="IPR029058">
    <property type="entry name" value="AB_hydrolase_fold"/>
</dbReference>
<keyword evidence="2" id="KW-0028">Amino-acid biosynthesis</keyword>
<comment type="subunit">
    <text evidence="2">Homodimer.</text>
</comment>
<keyword evidence="2" id="KW-0963">Cytoplasm</keyword>
<dbReference type="NCBIfam" id="TIGR01392">
    <property type="entry name" value="homoserO_Ac_trn"/>
    <property type="match status" value="1"/>
</dbReference>
<comment type="caution">
    <text evidence="4">The sequence shown here is derived from an EMBL/GenBank/DDBJ whole genome shotgun (WGS) entry which is preliminary data.</text>
</comment>
<comment type="caution">
    <text evidence="2">Lacks conserved residue(s) required for the propagation of feature annotation.</text>
</comment>
<evidence type="ECO:0000256" key="1">
    <source>
        <dbReference type="ARBA" id="ARBA00022679"/>
    </source>
</evidence>
<comment type="function">
    <text evidence="2">Transfers an acetyl group from acetyl-CoA to L-homoserine, forming acetyl-L-homoserine.</text>
</comment>
<dbReference type="PANTHER" id="PTHR32268:SF11">
    <property type="entry name" value="HOMOSERINE O-ACETYLTRANSFERASE"/>
    <property type="match status" value="1"/>
</dbReference>
<proteinExistence type="inferred from homology"/>
<comment type="catalytic activity">
    <reaction evidence="2">
        <text>L-homoserine + acetyl-CoA = O-acetyl-L-homoserine + CoA</text>
        <dbReference type="Rhea" id="RHEA:13701"/>
        <dbReference type="ChEBI" id="CHEBI:57287"/>
        <dbReference type="ChEBI" id="CHEBI:57288"/>
        <dbReference type="ChEBI" id="CHEBI:57476"/>
        <dbReference type="ChEBI" id="CHEBI:57716"/>
        <dbReference type="EC" id="2.3.1.31"/>
    </reaction>
</comment>
<sequence>MHPKVFTYNNTFTLESGRTLSQLHLAYTTIGELNADKSNVVWIFHALTANSNPVEWWAGLVGEGKLFNEEEHFVICVNMPGSCYGSLCPLDNDPETGSPYYHNFPLFTTRDMVRAYRLLKKDLGIEKIFIGVGGSMGGQQLLEWAIEEPELFEYIFPIATNAEHSSWGVAFNASQRWCIESDATWKEKHAEAGIEGMKAARSIALISYRHYETYFKSQHGFTTETEGASIDKQVFKAESYQRYQGEKLAKRFNAFSYYFLSQGMDKHNVGRGRDSVRAALQSIKAKTLVISISSDILFPTSEQELIAAYIPNAQLSVIDSYYGHDGFLLEFETIETLVKEFIDQQKKDNNKASLANTEASKY</sequence>
<comment type="subcellular location">
    <subcellularLocation>
        <location evidence="2">Cytoplasm</location>
    </subcellularLocation>
</comment>
<dbReference type="HAMAP" id="MF_00296">
    <property type="entry name" value="MetX_acyltransf"/>
    <property type="match status" value="1"/>
</dbReference>
<evidence type="ECO:0000256" key="2">
    <source>
        <dbReference type="HAMAP-Rule" id="MF_00296"/>
    </source>
</evidence>
<dbReference type="Proteomes" id="UP001560573">
    <property type="component" value="Unassembled WGS sequence"/>
</dbReference>
<dbReference type="EMBL" id="JAULBC010000004">
    <property type="protein sequence ID" value="MEX6688545.1"/>
    <property type="molecule type" value="Genomic_DNA"/>
</dbReference>
<keyword evidence="5" id="KW-1185">Reference proteome</keyword>